<dbReference type="KEGG" id="lti:JW886_03650"/>
<proteinExistence type="predicted"/>
<accession>A0AA45QRY8</accession>
<dbReference type="InterPro" id="IPR021402">
    <property type="entry name" value="DUF3042"/>
</dbReference>
<evidence type="ECO:0000313" key="1">
    <source>
        <dbReference type="EMBL" id="QSE77352.1"/>
    </source>
</evidence>
<dbReference type="Pfam" id="PF11240">
    <property type="entry name" value="DUF3042"/>
    <property type="match status" value="1"/>
</dbReference>
<dbReference type="RefSeq" id="WP_075524469.1">
    <property type="nucleotide sequence ID" value="NZ_BNDT01000007.1"/>
</dbReference>
<evidence type="ECO:0000313" key="2">
    <source>
        <dbReference type="Proteomes" id="UP000663608"/>
    </source>
</evidence>
<sequence length="61" mass="6852">MKHKLIKGYLVGKAIEMTIAGATVLLAKKKGWMPEHSETPSKADFIAQKKKEAARKRIARF</sequence>
<name>A0AA45QRY8_9LACT</name>
<reference evidence="1 2" key="1">
    <citation type="submission" date="2021-02" db="EMBL/GenBank/DDBJ databases">
        <title>Complete genome sequence of Lactococcus lactis strain K_LL004.</title>
        <authorList>
            <person name="Kim H.B."/>
        </authorList>
    </citation>
    <scope>NUCLEOTIDE SEQUENCE [LARGE SCALE GENOMIC DNA]</scope>
    <source>
        <strain evidence="1 2">K_LL004</strain>
    </source>
</reference>
<gene>
    <name evidence="1" type="ORF">JW886_03650</name>
</gene>
<protein>
    <submittedName>
        <fullName evidence="1">DUF3042 family protein</fullName>
    </submittedName>
</protein>
<keyword evidence="2" id="KW-1185">Reference proteome</keyword>
<dbReference type="AlphaFoldDB" id="A0AA45QRY8"/>
<dbReference type="EMBL" id="CP070872">
    <property type="protein sequence ID" value="QSE77352.1"/>
    <property type="molecule type" value="Genomic_DNA"/>
</dbReference>
<organism evidence="1 2">
    <name type="scientific">Lactococcus taiwanensis</name>
    <dbReference type="NCBI Taxonomy" id="1151742"/>
    <lineage>
        <taxon>Bacteria</taxon>
        <taxon>Bacillati</taxon>
        <taxon>Bacillota</taxon>
        <taxon>Bacilli</taxon>
        <taxon>Lactobacillales</taxon>
        <taxon>Streptococcaceae</taxon>
        <taxon>Lactococcus</taxon>
    </lineage>
</organism>
<dbReference type="Proteomes" id="UP000663608">
    <property type="component" value="Chromosome"/>
</dbReference>